<dbReference type="InterPro" id="IPR004322">
    <property type="entry name" value="Plasmid_replicase_bac"/>
</dbReference>
<comment type="caution">
    <text evidence="1">The sequence shown here is derived from an EMBL/GenBank/DDBJ whole genome shotgun (WGS) entry which is preliminary data.</text>
</comment>
<dbReference type="Proteomes" id="UP000194350">
    <property type="component" value="Unassembled WGS sequence"/>
</dbReference>
<dbReference type="STRING" id="351656.Xvie_04007"/>
<accession>A0A1Y2S663</accession>
<sequence length="82" mass="9516">MTSLALDYFADHLPRKPYHTDDFLYGLRINNTDVAKLARYIQHNSPHAAFWFVFDVDRIGAAIDWTGVCAQFSEKFHDVKII</sequence>
<protein>
    <submittedName>
        <fullName evidence="1">Replication protein</fullName>
    </submittedName>
</protein>
<proteinExistence type="predicted"/>
<dbReference type="Pfam" id="PF03090">
    <property type="entry name" value="Replicase"/>
    <property type="match status" value="1"/>
</dbReference>
<reference evidence="1 2" key="1">
    <citation type="submission" date="2016-10" db="EMBL/GenBank/DDBJ databases">
        <title>Systematic genetic and metabolomic analysis of Xenorhabdus and Photorhabdus spp., highlights the requirements for a dual symbiotic and pathogenic life style.</title>
        <authorList>
            <person name="Tobias N.J."/>
            <person name="Wolff H."/>
            <person name="Djahanschiri B."/>
            <person name="Pidot S.J."/>
            <person name="Stinear T.P."/>
            <person name="Ebersberger I."/>
            <person name="Bode H.B."/>
        </authorList>
    </citation>
    <scope>NUCLEOTIDE SEQUENCE [LARGE SCALE GENOMIC DNA]</scope>
    <source>
        <strain evidence="1 2">DSM 22392</strain>
    </source>
</reference>
<dbReference type="EMBL" id="MUBJ01000055">
    <property type="protein sequence ID" value="OTA14095.1"/>
    <property type="molecule type" value="Genomic_DNA"/>
</dbReference>
<name>A0A1Y2S663_9GAMM</name>
<evidence type="ECO:0000313" key="2">
    <source>
        <dbReference type="Proteomes" id="UP000194350"/>
    </source>
</evidence>
<gene>
    <name evidence="1" type="ORF">Xvie_04007</name>
</gene>
<dbReference type="AlphaFoldDB" id="A0A1Y2S663"/>
<evidence type="ECO:0000313" key="1">
    <source>
        <dbReference type="EMBL" id="OTA14095.1"/>
    </source>
</evidence>
<organism evidence="1 2">
    <name type="scientific">Xenorhabdus vietnamensis</name>
    <dbReference type="NCBI Taxonomy" id="351656"/>
    <lineage>
        <taxon>Bacteria</taxon>
        <taxon>Pseudomonadati</taxon>
        <taxon>Pseudomonadota</taxon>
        <taxon>Gammaproteobacteria</taxon>
        <taxon>Enterobacterales</taxon>
        <taxon>Morganellaceae</taxon>
        <taxon>Xenorhabdus</taxon>
    </lineage>
</organism>
<keyword evidence="2" id="KW-1185">Reference proteome</keyword>